<dbReference type="Gene3D" id="3.40.50.620">
    <property type="entry name" value="HUPs"/>
    <property type="match status" value="1"/>
</dbReference>
<sequence>MGTIDSIYVGSGTQLTRMFHVVAGIDDNTERALEQAKAIASLPSAPEEVSVTLVHTFTFKEPETTIDDIEAVDAVRTHLDEQGIEHDTHEGDGEPSEYLVQYATEQDADLICVGGRKRTPAGKALFGSVSQQVLLGADRPVLVSPTP</sequence>
<protein>
    <submittedName>
        <fullName evidence="3">Universal stress protein</fullName>
    </submittedName>
</protein>
<proteinExistence type="inferred from homology"/>
<dbReference type="AlphaFoldDB" id="A0A3N6LNX5"/>
<name>A0A3N6LNX5_9EURY</name>
<evidence type="ECO:0000313" key="3">
    <source>
        <dbReference type="EMBL" id="RQG87907.1"/>
    </source>
</evidence>
<dbReference type="PANTHER" id="PTHR46268">
    <property type="entry name" value="STRESS RESPONSE PROTEIN NHAX"/>
    <property type="match status" value="1"/>
</dbReference>
<dbReference type="InterPro" id="IPR014729">
    <property type="entry name" value="Rossmann-like_a/b/a_fold"/>
</dbReference>
<evidence type="ECO:0000256" key="1">
    <source>
        <dbReference type="ARBA" id="ARBA00008791"/>
    </source>
</evidence>
<dbReference type="SUPFAM" id="SSF52402">
    <property type="entry name" value="Adenine nucleotide alpha hydrolases-like"/>
    <property type="match status" value="1"/>
</dbReference>
<gene>
    <name evidence="3" type="ORF">EA462_13675</name>
</gene>
<dbReference type="Pfam" id="PF00582">
    <property type="entry name" value="Usp"/>
    <property type="match status" value="1"/>
</dbReference>
<comment type="caution">
    <text evidence="3">The sequence shown here is derived from an EMBL/GenBank/DDBJ whole genome shotgun (WGS) entry which is preliminary data.</text>
</comment>
<dbReference type="InterPro" id="IPR006015">
    <property type="entry name" value="Universal_stress_UspA"/>
</dbReference>
<dbReference type="EMBL" id="REFY01000005">
    <property type="protein sequence ID" value="RQG87907.1"/>
    <property type="molecule type" value="Genomic_DNA"/>
</dbReference>
<dbReference type="Proteomes" id="UP000273828">
    <property type="component" value="Unassembled WGS sequence"/>
</dbReference>
<evidence type="ECO:0000259" key="2">
    <source>
        <dbReference type="Pfam" id="PF00582"/>
    </source>
</evidence>
<evidence type="ECO:0000313" key="4">
    <source>
        <dbReference type="Proteomes" id="UP000273828"/>
    </source>
</evidence>
<dbReference type="PANTHER" id="PTHR46268:SF6">
    <property type="entry name" value="UNIVERSAL STRESS PROTEIN UP12"/>
    <property type="match status" value="1"/>
</dbReference>
<feature type="domain" description="UspA" evidence="2">
    <location>
        <begin position="21"/>
        <end position="144"/>
    </location>
</feature>
<dbReference type="CDD" id="cd00293">
    <property type="entry name" value="USP-like"/>
    <property type="match status" value="1"/>
</dbReference>
<dbReference type="PRINTS" id="PR01438">
    <property type="entry name" value="UNVRSLSTRESS"/>
</dbReference>
<organism evidence="3 4">
    <name type="scientific">Natrarchaeobius halalkaliphilus</name>
    <dbReference type="NCBI Taxonomy" id="1679091"/>
    <lineage>
        <taxon>Archaea</taxon>
        <taxon>Methanobacteriati</taxon>
        <taxon>Methanobacteriota</taxon>
        <taxon>Stenosarchaea group</taxon>
        <taxon>Halobacteria</taxon>
        <taxon>Halobacteriales</taxon>
        <taxon>Natrialbaceae</taxon>
        <taxon>Natrarchaeobius</taxon>
    </lineage>
</organism>
<comment type="similarity">
    <text evidence="1">Belongs to the universal stress protein A family.</text>
</comment>
<dbReference type="InterPro" id="IPR006016">
    <property type="entry name" value="UspA"/>
</dbReference>
<reference evidence="3 4" key="1">
    <citation type="submission" date="2018-10" db="EMBL/GenBank/DDBJ databases">
        <title>Natrarchaeobius chitinivorans gen. nov., sp. nov., and Natrarchaeobius haloalkaliphilus sp. nov., alkaliphilic, chitin-utilizing haloarchaea from hypersaline alkaline lakes.</title>
        <authorList>
            <person name="Sorokin D.Y."/>
            <person name="Elcheninov A.G."/>
            <person name="Kostrikina N.A."/>
            <person name="Bale N.J."/>
            <person name="Sinninghe Damste J.S."/>
            <person name="Khijniak T.V."/>
            <person name="Kublanov I.V."/>
            <person name="Toshchakov S.V."/>
        </authorList>
    </citation>
    <scope>NUCLEOTIDE SEQUENCE [LARGE SCALE GENOMIC DNA]</scope>
    <source>
        <strain evidence="3 4">AArcht-Sl</strain>
    </source>
</reference>
<accession>A0A3N6LNX5</accession>
<keyword evidence="4" id="KW-1185">Reference proteome</keyword>